<dbReference type="Gene3D" id="3.40.50.620">
    <property type="entry name" value="HUPs"/>
    <property type="match status" value="1"/>
</dbReference>
<dbReference type="EMBL" id="WOTH01000008">
    <property type="protein sequence ID" value="NHO53449.1"/>
    <property type="molecule type" value="Genomic_DNA"/>
</dbReference>
<dbReference type="AlphaFoldDB" id="A0A967B6S9"/>
<name>A0A967B6S9_9PROT</name>
<keyword evidence="3" id="KW-1185">Reference proteome</keyword>
<dbReference type="GO" id="GO:0000270">
    <property type="term" value="P:peptidoglycan metabolic process"/>
    <property type="evidence" value="ECO:0007669"/>
    <property type="project" value="TreeGrafter"/>
</dbReference>
<reference evidence="2" key="1">
    <citation type="submission" date="2019-11" db="EMBL/GenBank/DDBJ databases">
        <title>Description of new Acetobacter species.</title>
        <authorList>
            <person name="Cleenwerck I."/>
            <person name="Sombolestani A.S."/>
        </authorList>
    </citation>
    <scope>NUCLEOTIDE SEQUENCE</scope>
    <source>
        <strain evidence="2">LMG 1626</strain>
    </source>
</reference>
<evidence type="ECO:0000259" key="1">
    <source>
        <dbReference type="Pfam" id="PF02698"/>
    </source>
</evidence>
<sequence length="183" mass="19614">MVGLSTAVVCGFVWFVMDAQKAISPIMKADGIVALTGGNGRVETALRLLKDGHGHLLLISGVDPHTTLRDIAPGIPSALLDRVTLGQQATSTAGNGAETAAWARHNGLHSLIVVTAGYHMRRAMLMIHRAAPEIRLEALPVQPPAMQRPYTRATLRLLVLEYGKFLLALIGPSWAFRHTVDAG</sequence>
<comment type="caution">
    <text evidence="2">The sequence shown here is derived from an EMBL/GenBank/DDBJ whole genome shotgun (WGS) entry which is preliminary data.</text>
</comment>
<evidence type="ECO:0000313" key="2">
    <source>
        <dbReference type="EMBL" id="NHO53449.1"/>
    </source>
</evidence>
<dbReference type="PANTHER" id="PTHR30336">
    <property type="entry name" value="INNER MEMBRANE PROTEIN, PROBABLE PERMEASE"/>
    <property type="match status" value="1"/>
</dbReference>
<dbReference type="RefSeq" id="WP_166313687.1">
    <property type="nucleotide sequence ID" value="NZ_WOTH01000008.1"/>
</dbReference>
<gene>
    <name evidence="2" type="ORF">GOB87_05650</name>
</gene>
<dbReference type="GO" id="GO:0043164">
    <property type="term" value="P:Gram-negative-bacterium-type cell wall biogenesis"/>
    <property type="evidence" value="ECO:0007669"/>
    <property type="project" value="TreeGrafter"/>
</dbReference>
<dbReference type="CDD" id="cd06259">
    <property type="entry name" value="YdcF-like"/>
    <property type="match status" value="1"/>
</dbReference>
<dbReference type="InterPro" id="IPR014729">
    <property type="entry name" value="Rossmann-like_a/b/a_fold"/>
</dbReference>
<dbReference type="InterPro" id="IPR003848">
    <property type="entry name" value="DUF218"/>
</dbReference>
<protein>
    <submittedName>
        <fullName evidence="2">YdcF family protein</fullName>
    </submittedName>
</protein>
<dbReference type="Proteomes" id="UP000597459">
    <property type="component" value="Unassembled WGS sequence"/>
</dbReference>
<feature type="domain" description="DUF218" evidence="1">
    <location>
        <begin position="30"/>
        <end position="141"/>
    </location>
</feature>
<proteinExistence type="predicted"/>
<dbReference type="PANTHER" id="PTHR30336:SF4">
    <property type="entry name" value="ENVELOPE BIOGENESIS FACTOR ELYC"/>
    <property type="match status" value="1"/>
</dbReference>
<organism evidence="2 3">
    <name type="scientific">Acetobacter estunensis</name>
    <dbReference type="NCBI Taxonomy" id="104097"/>
    <lineage>
        <taxon>Bacteria</taxon>
        <taxon>Pseudomonadati</taxon>
        <taxon>Pseudomonadota</taxon>
        <taxon>Alphaproteobacteria</taxon>
        <taxon>Acetobacterales</taxon>
        <taxon>Acetobacteraceae</taxon>
        <taxon>Acetobacter</taxon>
    </lineage>
</organism>
<dbReference type="InterPro" id="IPR051599">
    <property type="entry name" value="Cell_Envelope_Assoc"/>
</dbReference>
<dbReference type="Pfam" id="PF02698">
    <property type="entry name" value="DUF218"/>
    <property type="match status" value="1"/>
</dbReference>
<accession>A0A967B6S9</accession>
<dbReference type="GO" id="GO:0005886">
    <property type="term" value="C:plasma membrane"/>
    <property type="evidence" value="ECO:0007669"/>
    <property type="project" value="TreeGrafter"/>
</dbReference>
<evidence type="ECO:0000313" key="3">
    <source>
        <dbReference type="Proteomes" id="UP000597459"/>
    </source>
</evidence>